<proteinExistence type="predicted"/>
<sequence>SNRRSNFTISSKPIEQHIESIDIPIEAITSEALAVKQQIELHEPIAPKRFLEQAVIDNYLQKYRNK</sequence>
<evidence type="ECO:0000313" key="1">
    <source>
        <dbReference type="EMBL" id="EJW71567.1"/>
    </source>
</evidence>
<gene>
    <name evidence="1" type="ORF">WUBG_17527</name>
</gene>
<dbReference type="EMBL" id="ADBV01018252">
    <property type="protein sequence ID" value="EJW71567.1"/>
    <property type="molecule type" value="Genomic_DNA"/>
</dbReference>
<name>J9E3S1_WUCBA</name>
<dbReference type="AlphaFoldDB" id="J9E3S1"/>
<accession>J9E3S1</accession>
<evidence type="ECO:0000313" key="2">
    <source>
        <dbReference type="Proteomes" id="UP000004810"/>
    </source>
</evidence>
<reference evidence="2" key="1">
    <citation type="submission" date="2012-08" db="EMBL/GenBank/DDBJ databases">
        <title>The Genome Sequence of Wuchereria bancrofti.</title>
        <authorList>
            <person name="Nutman T.B."/>
            <person name="Fink D.L."/>
            <person name="Russ C."/>
            <person name="Young S."/>
            <person name="Zeng Q."/>
            <person name="Koehrsen M."/>
            <person name="Alvarado L."/>
            <person name="Berlin A."/>
            <person name="Chapman S.B."/>
            <person name="Chen Z."/>
            <person name="Freedman E."/>
            <person name="Gellesch M."/>
            <person name="Goldberg J."/>
            <person name="Griggs A."/>
            <person name="Gujja S."/>
            <person name="Heilman E.R."/>
            <person name="Heiman D."/>
            <person name="Hepburn T."/>
            <person name="Howarth C."/>
            <person name="Jen D."/>
            <person name="Larson L."/>
            <person name="Lewis B."/>
            <person name="Mehta T."/>
            <person name="Park D."/>
            <person name="Pearson M."/>
            <person name="Roberts A."/>
            <person name="Saif S."/>
            <person name="Shea T."/>
            <person name="Shenoy N."/>
            <person name="Sisk P."/>
            <person name="Stolte C."/>
            <person name="Sykes S."/>
            <person name="Walk T."/>
            <person name="White J."/>
            <person name="Yandava C."/>
            <person name="Haas B."/>
            <person name="Henn M.R."/>
            <person name="Nusbaum C."/>
            <person name="Birren B."/>
        </authorList>
    </citation>
    <scope>NUCLEOTIDE SEQUENCE [LARGE SCALE GENOMIC DNA]</scope>
    <source>
        <strain evidence="2">NA</strain>
    </source>
</reference>
<feature type="non-terminal residue" evidence="1">
    <location>
        <position position="1"/>
    </location>
</feature>
<comment type="caution">
    <text evidence="1">The sequence shown here is derived from an EMBL/GenBank/DDBJ whole genome shotgun (WGS) entry which is preliminary data.</text>
</comment>
<feature type="non-terminal residue" evidence="1">
    <location>
        <position position="66"/>
    </location>
</feature>
<dbReference type="Proteomes" id="UP000004810">
    <property type="component" value="Unassembled WGS sequence"/>
</dbReference>
<protein>
    <submittedName>
        <fullName evidence="1">Uncharacterized protein</fullName>
    </submittedName>
</protein>
<organism evidence="1 2">
    <name type="scientific">Wuchereria bancrofti</name>
    <dbReference type="NCBI Taxonomy" id="6293"/>
    <lineage>
        <taxon>Eukaryota</taxon>
        <taxon>Metazoa</taxon>
        <taxon>Ecdysozoa</taxon>
        <taxon>Nematoda</taxon>
        <taxon>Chromadorea</taxon>
        <taxon>Rhabditida</taxon>
        <taxon>Spirurina</taxon>
        <taxon>Spiruromorpha</taxon>
        <taxon>Filarioidea</taxon>
        <taxon>Onchocercidae</taxon>
        <taxon>Wuchereria</taxon>
    </lineage>
</organism>